<keyword evidence="1" id="KW-1133">Transmembrane helix</keyword>
<protein>
    <recommendedName>
        <fullName evidence="4">NADH dehydrogenase subunit 1</fullName>
    </recommendedName>
</protein>
<reference evidence="2" key="3">
    <citation type="submission" date="2025-09" db="UniProtKB">
        <authorList>
            <consortium name="Ensembl"/>
        </authorList>
    </citation>
    <scope>IDENTIFICATION</scope>
</reference>
<keyword evidence="1" id="KW-0812">Transmembrane</keyword>
<dbReference type="GeneTree" id="ENSGT00980000202850"/>
<evidence type="ECO:0000256" key="1">
    <source>
        <dbReference type="SAM" id="Phobius"/>
    </source>
</evidence>
<organism evidence="2 3">
    <name type="scientific">Panthera leo</name>
    <name type="common">Lion</name>
    <dbReference type="NCBI Taxonomy" id="9689"/>
    <lineage>
        <taxon>Eukaryota</taxon>
        <taxon>Metazoa</taxon>
        <taxon>Chordata</taxon>
        <taxon>Craniata</taxon>
        <taxon>Vertebrata</taxon>
        <taxon>Euteleostomi</taxon>
        <taxon>Mammalia</taxon>
        <taxon>Eutheria</taxon>
        <taxon>Laurasiatheria</taxon>
        <taxon>Carnivora</taxon>
        <taxon>Feliformia</taxon>
        <taxon>Felidae</taxon>
        <taxon>Pantherinae</taxon>
        <taxon>Panthera</taxon>
    </lineage>
</organism>
<dbReference type="AlphaFoldDB" id="A0A8C8WCJ6"/>
<name>A0A8C8WCJ6_PANLE</name>
<reference evidence="2" key="1">
    <citation type="journal article" date="2019" name="bioRxiv">
        <title>Long live the king: chromosome-level assembly of the lion (Panthera leo) using linked-read, Hi-C, and long read data.</title>
        <authorList>
            <person name="Armstrong E.E."/>
            <person name="Taylor R.W."/>
            <person name="Miller D.E."/>
            <person name="Kaelin C."/>
            <person name="Barsh G."/>
            <person name="Hadly E.A."/>
            <person name="Petrov D."/>
        </authorList>
    </citation>
    <scope>NUCLEOTIDE SEQUENCE [LARGE SCALE GENOMIC DNA]</scope>
</reference>
<evidence type="ECO:0000313" key="3">
    <source>
        <dbReference type="Proteomes" id="UP000694399"/>
    </source>
</evidence>
<reference evidence="2" key="2">
    <citation type="submission" date="2025-08" db="UniProtKB">
        <authorList>
            <consortium name="Ensembl"/>
        </authorList>
    </citation>
    <scope>IDENTIFICATION</scope>
</reference>
<keyword evidence="3" id="KW-1185">Reference proteome</keyword>
<dbReference type="Ensembl" id="ENSPLOT00000001592.1">
    <property type="protein sequence ID" value="ENSPLOP00000001467.1"/>
    <property type="gene ID" value="ENSPLOG00000001081.1"/>
</dbReference>
<accession>A0A8C8WCJ6</accession>
<proteinExistence type="predicted"/>
<sequence length="87" mass="9859">MFVIHTLSLIVPILLAIAFLTFIKRKVLGYIQLVKGPNIVGHMAASGHCRHHKTLHQRTPLTPHILHIYTHYSTHLSSLACHNHMNP</sequence>
<evidence type="ECO:0000313" key="2">
    <source>
        <dbReference type="Ensembl" id="ENSPLOP00000001467.1"/>
    </source>
</evidence>
<evidence type="ECO:0008006" key="4">
    <source>
        <dbReference type="Google" id="ProtNLM"/>
    </source>
</evidence>
<dbReference type="Proteomes" id="UP000694399">
    <property type="component" value="Chromosome A1"/>
</dbReference>
<feature type="transmembrane region" description="Helical" evidence="1">
    <location>
        <begin position="6"/>
        <end position="23"/>
    </location>
</feature>
<keyword evidence="1" id="KW-0472">Membrane</keyword>